<proteinExistence type="predicted"/>
<dbReference type="EMBL" id="JAGFBR010000004">
    <property type="protein sequence ID" value="KAH0468447.1"/>
    <property type="molecule type" value="Genomic_DNA"/>
</dbReference>
<comment type="caution">
    <text evidence="1">The sequence shown here is derived from an EMBL/GenBank/DDBJ whole genome shotgun (WGS) entry which is preliminary data.</text>
</comment>
<evidence type="ECO:0000313" key="2">
    <source>
        <dbReference type="Proteomes" id="UP000775213"/>
    </source>
</evidence>
<accession>A0AAV7HHS0</accession>
<reference evidence="1 2" key="1">
    <citation type="journal article" date="2021" name="Hortic Res">
        <title>Chromosome-scale assembly of the Dendrobium chrysotoxum genome enhances the understanding of orchid evolution.</title>
        <authorList>
            <person name="Zhang Y."/>
            <person name="Zhang G.Q."/>
            <person name="Zhang D."/>
            <person name="Liu X.D."/>
            <person name="Xu X.Y."/>
            <person name="Sun W.H."/>
            <person name="Yu X."/>
            <person name="Zhu X."/>
            <person name="Wang Z.W."/>
            <person name="Zhao X."/>
            <person name="Zhong W.Y."/>
            <person name="Chen H."/>
            <person name="Yin W.L."/>
            <person name="Huang T."/>
            <person name="Niu S.C."/>
            <person name="Liu Z.J."/>
        </authorList>
    </citation>
    <scope>NUCLEOTIDE SEQUENCE [LARGE SCALE GENOMIC DNA]</scope>
    <source>
        <strain evidence="1">Lindl</strain>
    </source>
</reference>
<name>A0AAV7HHS0_DENCH</name>
<gene>
    <name evidence="1" type="ORF">IEQ34_003480</name>
</gene>
<keyword evidence="2" id="KW-1185">Reference proteome</keyword>
<dbReference type="Proteomes" id="UP000775213">
    <property type="component" value="Unassembled WGS sequence"/>
</dbReference>
<dbReference type="AlphaFoldDB" id="A0AAV7HHS0"/>
<organism evidence="1 2">
    <name type="scientific">Dendrobium chrysotoxum</name>
    <name type="common">Orchid</name>
    <dbReference type="NCBI Taxonomy" id="161865"/>
    <lineage>
        <taxon>Eukaryota</taxon>
        <taxon>Viridiplantae</taxon>
        <taxon>Streptophyta</taxon>
        <taxon>Embryophyta</taxon>
        <taxon>Tracheophyta</taxon>
        <taxon>Spermatophyta</taxon>
        <taxon>Magnoliopsida</taxon>
        <taxon>Liliopsida</taxon>
        <taxon>Asparagales</taxon>
        <taxon>Orchidaceae</taxon>
        <taxon>Epidendroideae</taxon>
        <taxon>Malaxideae</taxon>
        <taxon>Dendrobiinae</taxon>
        <taxon>Dendrobium</taxon>
    </lineage>
</organism>
<evidence type="ECO:0000313" key="1">
    <source>
        <dbReference type="EMBL" id="KAH0468447.1"/>
    </source>
</evidence>
<sequence length="66" mass="7497">MLFSRITYYVDGLLICMLKQTPHFDHFEKPHVFNSVDAATNMPSRPSVARVLVVKMDVTSSIEKAI</sequence>
<protein>
    <submittedName>
        <fullName evidence="1">Uncharacterized protein</fullName>
    </submittedName>
</protein>